<dbReference type="InterPro" id="IPR012879">
    <property type="entry name" value="CCDC47"/>
</dbReference>
<reference evidence="15" key="1">
    <citation type="journal article" date="2014" name="Genome Announc.">
        <title>Draft genome sequence of the formaldehyde-resistant fungus Byssochlamys spectabilis No. 5 (anamorph Paecilomyces variotii No. 5) (NBRC109023).</title>
        <authorList>
            <person name="Oka T."/>
            <person name="Ekino K."/>
            <person name="Fukuda K."/>
            <person name="Nomura Y."/>
        </authorList>
    </citation>
    <scope>NUCLEOTIDE SEQUENCE [LARGE SCALE GENOMIC DNA]</scope>
    <source>
        <strain evidence="15">No. 5 / NBRC 109023</strain>
    </source>
</reference>
<dbReference type="GO" id="GO:1990456">
    <property type="term" value="P:mitochondrion-endoplasmic reticulum membrane tethering"/>
    <property type="evidence" value="ECO:0007669"/>
    <property type="project" value="TreeGrafter"/>
</dbReference>
<feature type="compositionally biased region" description="Basic and acidic residues" evidence="11">
    <location>
        <begin position="1055"/>
        <end position="1067"/>
    </location>
</feature>
<comment type="function">
    <text evidence="10">Component of the ERMES/MDM complex, which serves as a molecular tether to connect the endoplasmic reticulum (ER) and mitochondria. Components of this complex are involved in the control of mitochondrial shape and protein biogenesis, and function in nonvesicular lipid trafficking between the ER and mitochondria. MDM34 is required for the interaction of the ER-resident membrane protein MMM1 and the outer mitochondrial membrane-resident beta-barrel protein MDM10.</text>
</comment>
<dbReference type="GO" id="GO:0032865">
    <property type="term" value="C:ERMES complex"/>
    <property type="evidence" value="ECO:0007669"/>
    <property type="project" value="UniProtKB-UniRule"/>
</dbReference>
<evidence type="ECO:0000256" key="4">
    <source>
        <dbReference type="ARBA" id="ARBA00022692"/>
    </source>
</evidence>
<dbReference type="eggNOG" id="KOG2357">
    <property type="taxonomic scope" value="Eukaryota"/>
</dbReference>
<organism evidence="14 15">
    <name type="scientific">Byssochlamys spectabilis (strain No. 5 / NBRC 109023)</name>
    <name type="common">Paecilomyces variotii</name>
    <dbReference type="NCBI Taxonomy" id="1356009"/>
    <lineage>
        <taxon>Eukaryota</taxon>
        <taxon>Fungi</taxon>
        <taxon>Dikarya</taxon>
        <taxon>Ascomycota</taxon>
        <taxon>Pezizomycotina</taxon>
        <taxon>Eurotiomycetes</taxon>
        <taxon>Eurotiomycetidae</taxon>
        <taxon>Eurotiales</taxon>
        <taxon>Thermoascaceae</taxon>
        <taxon>Paecilomyces</taxon>
    </lineage>
</organism>
<evidence type="ECO:0000313" key="14">
    <source>
        <dbReference type="EMBL" id="GAD95617.1"/>
    </source>
</evidence>
<dbReference type="HOGENOM" id="CLU_286820_0_0_1"/>
<dbReference type="PANTHER" id="PTHR28185">
    <property type="entry name" value="MITOCHONDRIAL DISTRIBUTION AND MORPHOLOGY PROTEIN 34"/>
    <property type="match status" value="1"/>
</dbReference>
<dbReference type="InterPro" id="IPR058825">
    <property type="entry name" value="MDM34_N"/>
</dbReference>
<dbReference type="OrthoDB" id="17927at2759"/>
<evidence type="ECO:0000256" key="7">
    <source>
        <dbReference type="ARBA" id="ARBA00023121"/>
    </source>
</evidence>
<feature type="transmembrane region" description="Helical" evidence="12">
    <location>
        <begin position="725"/>
        <end position="741"/>
    </location>
</feature>
<sequence length="1076" mass="119193">MAFNFNWSPLMADAGFYTRAQDLLTAALNKSPKPPIIVDDIIVTELNLGSIPPELEILEIGDLAEDRFRGIFKMSYTGDAFLTLKTRVQANPLNTYLLTRPAFASPQPLAAATPLTIPLQITLSDFRLSGFIILVFSKQKGITLVFRNDPLQSLKVSSTFDSIPFVRDYLQKEIEGQLRILFMDELPAIIHRLSLRLWVPEYRTEELEQNKVDNVSGEGPGHDPLASPPQDPVDAFGNPLNASEIASLSLDSGVETHSLFSQKNLLSLATLTDSQRTLSLFTPSIREVVYRAWTSPSDQADGSTSVASPMSPSLSRTHSNLGSTYSFQDSASTISMQSRPSMAGHSFSGYGLSLGSGRHSKAHSRKRKKRVVDLRRPKTTDDAESVSGDSAFTESTSAPSVYSAPVYSVPPPISEEANDDPVTPPLSPQDALSLPSIPERRRTSNYRPVAPRPFPAEFMGDIGASSSTALRSTADNGRLAKTDDIETTPRAPAHAEHHHPLQISEKREAEPSAGPSRPFPSSALSYNETAPAGVVDQAWVTKMASEIARRMQEDKMSANQCSSFWDRRNFEEAPPAYGHARTELGAWSGPRARHWPGLRKASTSSIGHEPPDSSLLFSSVQSHVATSADWELEKAISASVITMAGVFKNLFGGESPSPAPAKVDDDFADFGGAPDPAPASIIPEPSAATAAAQLGAQTPGAGPVPFTKWYRVWERTSPSDFKQEAMILPFILVIIAFHLWGTKKNRRKAKAWAQTHAPVLQNEFAVVGFGGVSSSELISPESILKENSPQEFSSYATGRQNIAFLDLTVKLVKRYNPVIFLMDHVLSLFFESWEPPVERVEAVTYSFDGKEKELVPVPAGDSGSLKVPNSSYDPFIWAVVHKNTMRKLRQDRYDISMTQTKDNPKLPSWVTVMSESAEITDTLLTPELIKAIEQADDAFEYLIISDQPIEKPAKIEETVPRKRLQLSLRIPSSGYESTLSLFKLFVRLPDVLVASAHWRPEVLRKIRNARDEEIKKLRRADEEEKAEERRIAAEKLKKEERERLLRSMSAEEQRKFLEREKEKEQRRSMKKSTRKA</sequence>
<keyword evidence="9 10" id="KW-0472">Membrane</keyword>
<accession>V5G418</accession>
<keyword evidence="7" id="KW-0446">Lipid-binding</keyword>
<protein>
    <recommendedName>
        <fullName evidence="10">Mitochondrial distribution and morphology protein 34</fullName>
    </recommendedName>
</protein>
<comment type="caution">
    <text evidence="14">The sequence shown here is derived from an EMBL/GenBank/DDBJ whole genome shotgun (WGS) entry which is preliminary data.</text>
</comment>
<keyword evidence="4 10" id="KW-0812">Transmembrane</keyword>
<dbReference type="HAMAP" id="MF_03105">
    <property type="entry name" value="Mdm34"/>
    <property type="match status" value="1"/>
</dbReference>
<feature type="region of interest" description="Disordered" evidence="11">
    <location>
        <begin position="1055"/>
        <end position="1076"/>
    </location>
</feature>
<evidence type="ECO:0000256" key="9">
    <source>
        <dbReference type="ARBA" id="ARBA00023136"/>
    </source>
</evidence>
<keyword evidence="5 10" id="KW-1000">Mitochondrion outer membrane</keyword>
<keyword evidence="8 10" id="KW-0496">Mitochondrion</keyword>
<feature type="region of interest" description="Disordered" evidence="11">
    <location>
        <begin position="209"/>
        <end position="238"/>
    </location>
</feature>
<dbReference type="Proteomes" id="UP000018001">
    <property type="component" value="Unassembled WGS sequence"/>
</dbReference>
<dbReference type="GO" id="GO:0005509">
    <property type="term" value="F:calcium ion binding"/>
    <property type="evidence" value="ECO:0007669"/>
    <property type="project" value="InterPro"/>
</dbReference>
<dbReference type="EMBL" id="BAUL01000135">
    <property type="protein sequence ID" value="GAD95617.1"/>
    <property type="molecule type" value="Genomic_DNA"/>
</dbReference>
<evidence type="ECO:0000256" key="12">
    <source>
        <dbReference type="SAM" id="Phobius"/>
    </source>
</evidence>
<dbReference type="PROSITE" id="PS51847">
    <property type="entry name" value="SMP"/>
    <property type="match status" value="1"/>
</dbReference>
<feature type="compositionally biased region" description="Basic residues" evidence="11">
    <location>
        <begin position="358"/>
        <end position="370"/>
    </location>
</feature>
<dbReference type="GO" id="GO:0008289">
    <property type="term" value="F:lipid binding"/>
    <property type="evidence" value="ECO:0007669"/>
    <property type="project" value="UniProtKB-KW"/>
</dbReference>
<feature type="domain" description="SMP-LTD" evidence="13">
    <location>
        <begin position="1"/>
        <end position="208"/>
    </location>
</feature>
<feature type="compositionally biased region" description="Polar residues" evidence="11">
    <location>
        <begin position="387"/>
        <end position="396"/>
    </location>
</feature>
<dbReference type="Pfam" id="PF07946">
    <property type="entry name" value="CCDC47"/>
    <property type="match status" value="1"/>
</dbReference>
<keyword evidence="15" id="KW-1185">Reference proteome</keyword>
<feature type="compositionally biased region" description="Basic and acidic residues" evidence="11">
    <location>
        <begin position="371"/>
        <end position="381"/>
    </location>
</feature>
<evidence type="ECO:0000313" key="15">
    <source>
        <dbReference type="Proteomes" id="UP000018001"/>
    </source>
</evidence>
<keyword evidence="2" id="KW-0813">Transport</keyword>
<feature type="compositionally biased region" description="Low complexity" evidence="11">
    <location>
        <begin position="397"/>
        <end position="407"/>
    </location>
</feature>
<comment type="subunit">
    <text evidence="10">Component of the ER-mitochondria encounter structure (ERMES) or MDM complex, composed of MMM1, MDM10, MDM12 and MDM34.</text>
</comment>
<evidence type="ECO:0000256" key="2">
    <source>
        <dbReference type="ARBA" id="ARBA00022448"/>
    </source>
</evidence>
<gene>
    <name evidence="10" type="primary">MDM34</name>
    <name evidence="14" type="ORF">PVAR5_4263</name>
</gene>
<dbReference type="GO" id="GO:0032469">
    <property type="term" value="P:endoplasmic reticulum calcium ion homeostasis"/>
    <property type="evidence" value="ECO:0007669"/>
    <property type="project" value="InterPro"/>
</dbReference>
<evidence type="ECO:0000256" key="5">
    <source>
        <dbReference type="ARBA" id="ARBA00022787"/>
    </source>
</evidence>
<dbReference type="GO" id="GO:0015914">
    <property type="term" value="P:phospholipid transport"/>
    <property type="evidence" value="ECO:0007669"/>
    <property type="project" value="TreeGrafter"/>
</dbReference>
<evidence type="ECO:0000256" key="8">
    <source>
        <dbReference type="ARBA" id="ARBA00023128"/>
    </source>
</evidence>
<dbReference type="Pfam" id="PF26545">
    <property type="entry name" value="Mdm34_N"/>
    <property type="match status" value="1"/>
</dbReference>
<name>V5G418_BYSSN</name>
<comment type="domain">
    <text evidence="10">Lacks alpha-helical transmembrane segments, suggesting that it resides in the membrane via beta-sheet conformations similar to those predicted for other outer membrane proteins and porin.</text>
</comment>
<dbReference type="PANTHER" id="PTHR28185:SF1">
    <property type="entry name" value="MITOCHONDRIAL DISTRIBUTION AND MORPHOLOGY PROTEIN 34"/>
    <property type="match status" value="1"/>
</dbReference>
<dbReference type="InterPro" id="IPR027536">
    <property type="entry name" value="MDM34"/>
</dbReference>
<feature type="region of interest" description="Disordered" evidence="11">
    <location>
        <begin position="489"/>
        <end position="525"/>
    </location>
</feature>
<dbReference type="AlphaFoldDB" id="V5G418"/>
<dbReference type="InParanoid" id="V5G418"/>
<evidence type="ECO:0000256" key="11">
    <source>
        <dbReference type="SAM" id="MobiDB-lite"/>
    </source>
</evidence>
<dbReference type="CDD" id="cd21673">
    <property type="entry name" value="SMP_Mdm34"/>
    <property type="match status" value="1"/>
</dbReference>
<evidence type="ECO:0000256" key="10">
    <source>
        <dbReference type="HAMAP-Rule" id="MF_03105"/>
    </source>
</evidence>
<feature type="region of interest" description="Disordered" evidence="11">
    <location>
        <begin position="354"/>
        <end position="452"/>
    </location>
</feature>
<keyword evidence="12" id="KW-1133">Transmembrane helix</keyword>
<proteinExistence type="inferred from homology"/>
<keyword evidence="6" id="KW-0445">Lipid transport</keyword>
<dbReference type="InterPro" id="IPR031468">
    <property type="entry name" value="SMP_LBD"/>
</dbReference>
<evidence type="ECO:0000256" key="1">
    <source>
        <dbReference type="ARBA" id="ARBA00004370"/>
    </source>
</evidence>
<evidence type="ECO:0000259" key="13">
    <source>
        <dbReference type="PROSITE" id="PS51847"/>
    </source>
</evidence>
<evidence type="ECO:0000256" key="3">
    <source>
        <dbReference type="ARBA" id="ARBA00022452"/>
    </source>
</evidence>
<feature type="region of interest" description="Disordered" evidence="11">
    <location>
        <begin position="296"/>
        <end position="321"/>
    </location>
</feature>
<comment type="subcellular location">
    <subcellularLocation>
        <location evidence="1">Membrane</location>
    </subcellularLocation>
    <subcellularLocation>
        <location evidence="10">Mitochondrion outer membrane</location>
        <topology evidence="10">Multi-pass membrane protein</topology>
    </subcellularLocation>
    <text evidence="10">The ERMES/MDM complex localizes to a few discrete foci (around 10 per single cell), that represent mitochondria-endoplasmic reticulum junctions. These foci are often found next to mtDNA nucleoids.</text>
</comment>
<comment type="similarity">
    <text evidence="10">Belongs to the MDM34 family.</text>
</comment>
<dbReference type="GO" id="GO:0007005">
    <property type="term" value="P:mitochondrion organization"/>
    <property type="evidence" value="ECO:0007669"/>
    <property type="project" value="InterPro"/>
</dbReference>
<evidence type="ECO:0000256" key="6">
    <source>
        <dbReference type="ARBA" id="ARBA00023055"/>
    </source>
</evidence>
<feature type="compositionally biased region" description="Basic and acidic residues" evidence="11">
    <location>
        <begin position="493"/>
        <end position="510"/>
    </location>
</feature>
<keyword evidence="3 10" id="KW-1134">Transmembrane beta strand</keyword>